<name>A1WVX4_HALHL</name>
<dbReference type="KEGG" id="hha:Hhal_1060"/>
<dbReference type="eggNOG" id="COG0697">
    <property type="taxonomic scope" value="Bacteria"/>
</dbReference>
<dbReference type="SUPFAM" id="SSF103481">
    <property type="entry name" value="Multidrug resistance efflux transporter EmrE"/>
    <property type="match status" value="2"/>
</dbReference>
<sequence length="301" mass="31838">MPRSATPYAAQDRAKGLMIAAAGVTALSFDAVLVRMAGAEGWDVVFWRGLLMALAVSALLFATQGRYTLRIWRRGGRAAAASGLLFGLNSILFVFAVLNTHAANVLVLFATAPLFSAVFTWLFLREPIQTRTWWTIAAVIVGMAVIFSGPAEPGGRLGDLAALLAAANMGANLTLLRARPEINRLPVVATGGVVAAVCAAPWAAPLALGWDSYAVLGVMGLVQMPLALLLIAQSTRYLPSPEVSLVLLLEAALGPVWVWLVFAEVPPVPSMLGGAVILLALLGYFARDAWEGAVGWRYGRS</sequence>
<dbReference type="Proteomes" id="UP000000647">
    <property type="component" value="Chromosome"/>
</dbReference>
<dbReference type="STRING" id="349124.Hhal_1060"/>
<dbReference type="InterPro" id="IPR037185">
    <property type="entry name" value="EmrE-like"/>
</dbReference>
<dbReference type="Pfam" id="PF00892">
    <property type="entry name" value="EamA"/>
    <property type="match status" value="1"/>
</dbReference>
<dbReference type="RefSeq" id="WP_011813859.1">
    <property type="nucleotide sequence ID" value="NC_008789.1"/>
</dbReference>
<keyword evidence="1" id="KW-0812">Transmembrane</keyword>
<keyword evidence="4" id="KW-1185">Reference proteome</keyword>
<dbReference type="InterPro" id="IPR000620">
    <property type="entry name" value="EamA_dom"/>
</dbReference>
<feature type="domain" description="EamA" evidence="2">
    <location>
        <begin position="15"/>
        <end position="147"/>
    </location>
</feature>
<accession>A1WVX4</accession>
<dbReference type="HOGENOM" id="CLU_033863_17_1_6"/>
<feature type="transmembrane region" description="Helical" evidence="1">
    <location>
        <begin position="243"/>
        <end position="262"/>
    </location>
</feature>
<gene>
    <name evidence="3" type="ordered locus">Hhal_1060</name>
</gene>
<feature type="transmembrane region" description="Helical" evidence="1">
    <location>
        <begin position="16"/>
        <end position="38"/>
    </location>
</feature>
<feature type="transmembrane region" description="Helical" evidence="1">
    <location>
        <begin position="213"/>
        <end position="231"/>
    </location>
</feature>
<dbReference type="OrthoDB" id="5192439at2"/>
<dbReference type="GO" id="GO:0016020">
    <property type="term" value="C:membrane"/>
    <property type="evidence" value="ECO:0007669"/>
    <property type="project" value="InterPro"/>
</dbReference>
<protein>
    <recommendedName>
        <fullName evidence="2">EamA domain-containing protein</fullName>
    </recommendedName>
</protein>
<feature type="transmembrane region" description="Helical" evidence="1">
    <location>
        <begin position="44"/>
        <end position="63"/>
    </location>
</feature>
<feature type="transmembrane region" description="Helical" evidence="1">
    <location>
        <begin position="75"/>
        <end position="98"/>
    </location>
</feature>
<evidence type="ECO:0000313" key="4">
    <source>
        <dbReference type="Proteomes" id="UP000000647"/>
    </source>
</evidence>
<feature type="transmembrane region" description="Helical" evidence="1">
    <location>
        <begin position="187"/>
        <end position="207"/>
    </location>
</feature>
<evidence type="ECO:0000313" key="3">
    <source>
        <dbReference type="EMBL" id="ABM61836.1"/>
    </source>
</evidence>
<evidence type="ECO:0000259" key="2">
    <source>
        <dbReference type="Pfam" id="PF00892"/>
    </source>
</evidence>
<feature type="transmembrane region" description="Helical" evidence="1">
    <location>
        <begin position="133"/>
        <end position="151"/>
    </location>
</feature>
<reference evidence="4" key="1">
    <citation type="submission" date="2006-12" db="EMBL/GenBank/DDBJ databases">
        <title>Complete sequence of Halorhodospira halophila SL1.</title>
        <authorList>
            <consortium name="US DOE Joint Genome Institute"/>
            <person name="Copeland A."/>
            <person name="Lucas S."/>
            <person name="Lapidus A."/>
            <person name="Barry K."/>
            <person name="Detter J.C."/>
            <person name="Glavina del Rio T."/>
            <person name="Hammon N."/>
            <person name="Israni S."/>
            <person name="Dalin E."/>
            <person name="Tice H."/>
            <person name="Pitluck S."/>
            <person name="Saunders E."/>
            <person name="Brettin T."/>
            <person name="Bruce D."/>
            <person name="Han C."/>
            <person name="Tapia R."/>
            <person name="Schmutz J."/>
            <person name="Larimer F."/>
            <person name="Land M."/>
            <person name="Hauser L."/>
            <person name="Kyrpides N."/>
            <person name="Mikhailova N."/>
            <person name="Hoff W."/>
            <person name="Richardson P."/>
        </authorList>
    </citation>
    <scope>NUCLEOTIDE SEQUENCE [LARGE SCALE GENOMIC DNA]</scope>
    <source>
        <strain evidence="4">DSM 244 / SL1</strain>
    </source>
</reference>
<evidence type="ECO:0000256" key="1">
    <source>
        <dbReference type="SAM" id="Phobius"/>
    </source>
</evidence>
<keyword evidence="1" id="KW-1133">Transmembrane helix</keyword>
<dbReference type="AlphaFoldDB" id="A1WVX4"/>
<keyword evidence="1" id="KW-0472">Membrane</keyword>
<feature type="transmembrane region" description="Helical" evidence="1">
    <location>
        <begin position="157"/>
        <end position="175"/>
    </location>
</feature>
<proteinExistence type="predicted"/>
<reference evidence="3 4" key="2">
    <citation type="journal article" date="2013" name="Stand. Genomic Sci.">
        <title>Complete genome sequence of Halorhodospira halophila SL1.</title>
        <authorList>
            <person name="Challacombe J.F."/>
            <person name="Majid S."/>
            <person name="Deole R."/>
            <person name="Brettin T.S."/>
            <person name="Bruce D."/>
            <person name="Delano S.F."/>
            <person name="Detter J.C."/>
            <person name="Gleasner C.D."/>
            <person name="Han C.S."/>
            <person name="Misra M."/>
            <person name="Reitenga K.G."/>
            <person name="Mikhailova N."/>
            <person name="Woyke T."/>
            <person name="Pitluck S."/>
            <person name="Nolan M."/>
            <person name="Land M.L."/>
            <person name="Saunders E."/>
            <person name="Tapia R."/>
            <person name="Lapidus A."/>
            <person name="Ivanova N."/>
            <person name="Hoff W.D."/>
        </authorList>
    </citation>
    <scope>NUCLEOTIDE SEQUENCE [LARGE SCALE GENOMIC DNA]</scope>
    <source>
        <strain evidence="4">DSM 244 / SL1</strain>
    </source>
</reference>
<feature type="transmembrane region" description="Helical" evidence="1">
    <location>
        <begin position="268"/>
        <end position="286"/>
    </location>
</feature>
<dbReference type="EMBL" id="CP000544">
    <property type="protein sequence ID" value="ABM61836.1"/>
    <property type="molecule type" value="Genomic_DNA"/>
</dbReference>
<feature type="transmembrane region" description="Helical" evidence="1">
    <location>
        <begin position="104"/>
        <end position="124"/>
    </location>
</feature>
<dbReference type="PANTHER" id="PTHR22911:SF135">
    <property type="entry name" value="BLR4310 PROTEIN"/>
    <property type="match status" value="1"/>
</dbReference>
<organism evidence="3 4">
    <name type="scientific">Halorhodospira halophila (strain DSM 244 / SL1)</name>
    <name type="common">Ectothiorhodospira halophila (strain DSM 244 / SL1)</name>
    <dbReference type="NCBI Taxonomy" id="349124"/>
    <lineage>
        <taxon>Bacteria</taxon>
        <taxon>Pseudomonadati</taxon>
        <taxon>Pseudomonadota</taxon>
        <taxon>Gammaproteobacteria</taxon>
        <taxon>Chromatiales</taxon>
        <taxon>Ectothiorhodospiraceae</taxon>
        <taxon>Halorhodospira</taxon>
    </lineage>
</organism>
<dbReference type="PANTHER" id="PTHR22911">
    <property type="entry name" value="ACYL-MALONYL CONDENSING ENZYME-RELATED"/>
    <property type="match status" value="1"/>
</dbReference>